<dbReference type="AlphaFoldDB" id="A0A409XBH9"/>
<evidence type="ECO:0000313" key="2">
    <source>
        <dbReference type="EMBL" id="PPQ88153.1"/>
    </source>
</evidence>
<gene>
    <name evidence="2" type="ORF">CVT25_005051</name>
</gene>
<comment type="caution">
    <text evidence="2">The sequence shown here is derived from an EMBL/GenBank/DDBJ whole genome shotgun (WGS) entry which is preliminary data.</text>
</comment>
<sequence length="85" mass="9597">MQISVCPTQYMHPEYHEDTPLEVDEVVKEGEVDQGEEDEDEDEDGGGSEDEEGEGEQRDDEDYDGESGQEPWCVSDDEAEGYAEF</sequence>
<name>A0A409XBH9_PSICY</name>
<dbReference type="InParanoid" id="A0A409XBH9"/>
<organism evidence="2 3">
    <name type="scientific">Psilocybe cyanescens</name>
    <dbReference type="NCBI Taxonomy" id="93625"/>
    <lineage>
        <taxon>Eukaryota</taxon>
        <taxon>Fungi</taxon>
        <taxon>Dikarya</taxon>
        <taxon>Basidiomycota</taxon>
        <taxon>Agaricomycotina</taxon>
        <taxon>Agaricomycetes</taxon>
        <taxon>Agaricomycetidae</taxon>
        <taxon>Agaricales</taxon>
        <taxon>Agaricineae</taxon>
        <taxon>Strophariaceae</taxon>
        <taxon>Psilocybe</taxon>
    </lineage>
</organism>
<feature type="compositionally biased region" description="Basic and acidic residues" evidence="1">
    <location>
        <begin position="13"/>
        <end position="31"/>
    </location>
</feature>
<proteinExistence type="predicted"/>
<feature type="compositionally biased region" description="Acidic residues" evidence="1">
    <location>
        <begin position="32"/>
        <end position="67"/>
    </location>
</feature>
<evidence type="ECO:0000256" key="1">
    <source>
        <dbReference type="SAM" id="MobiDB-lite"/>
    </source>
</evidence>
<evidence type="ECO:0000313" key="3">
    <source>
        <dbReference type="Proteomes" id="UP000283269"/>
    </source>
</evidence>
<keyword evidence="3" id="KW-1185">Reference proteome</keyword>
<feature type="compositionally biased region" description="Acidic residues" evidence="1">
    <location>
        <begin position="75"/>
        <end position="85"/>
    </location>
</feature>
<feature type="region of interest" description="Disordered" evidence="1">
    <location>
        <begin position="1"/>
        <end position="85"/>
    </location>
</feature>
<dbReference type="EMBL" id="NHYD01002140">
    <property type="protein sequence ID" value="PPQ88153.1"/>
    <property type="molecule type" value="Genomic_DNA"/>
</dbReference>
<accession>A0A409XBH9</accession>
<reference evidence="2 3" key="1">
    <citation type="journal article" date="2018" name="Evol. Lett.">
        <title>Horizontal gene cluster transfer increased hallucinogenic mushroom diversity.</title>
        <authorList>
            <person name="Reynolds H.T."/>
            <person name="Vijayakumar V."/>
            <person name="Gluck-Thaler E."/>
            <person name="Korotkin H.B."/>
            <person name="Matheny P.B."/>
            <person name="Slot J.C."/>
        </authorList>
    </citation>
    <scope>NUCLEOTIDE SEQUENCE [LARGE SCALE GENOMIC DNA]</scope>
    <source>
        <strain evidence="2 3">2631</strain>
    </source>
</reference>
<dbReference type="Proteomes" id="UP000283269">
    <property type="component" value="Unassembled WGS sequence"/>
</dbReference>
<protein>
    <submittedName>
        <fullName evidence="2">Uncharacterized protein</fullName>
    </submittedName>
</protein>